<dbReference type="OrthoDB" id="192718at2759"/>
<sequence>MVSFIGTRLSICIAAVLVSASAAFTPVANQPAQSLTQLAASAQENNEDRRNFLTQVAGAAAMAFLPSTPSYAGLLDDFGSDPSKIVTKEKEEEKVLVTQKKGAVAIDPTLRASYYYPTAKKRYLPRITKVTSNIGDVPQYIANGQWEEVAVFANTADNAVLPLQLYVSSLDGQGLGMANSYAKTMKKDAEIFEKQFKVLQKAMKTKDQDMALAAVQEMGVAVAEYRQTGRLSDDDGNIPSVDEIKRSTMRRTTQAQFTLDR</sequence>
<organism evidence="2 3">
    <name type="scientific">Seminavis robusta</name>
    <dbReference type="NCBI Taxonomy" id="568900"/>
    <lineage>
        <taxon>Eukaryota</taxon>
        <taxon>Sar</taxon>
        <taxon>Stramenopiles</taxon>
        <taxon>Ochrophyta</taxon>
        <taxon>Bacillariophyta</taxon>
        <taxon>Bacillariophyceae</taxon>
        <taxon>Bacillariophycidae</taxon>
        <taxon>Naviculales</taxon>
        <taxon>Naviculaceae</taxon>
        <taxon>Seminavis</taxon>
    </lineage>
</organism>
<dbReference type="EMBL" id="CAICTM010000901">
    <property type="protein sequence ID" value="CAB9518060.1"/>
    <property type="molecule type" value="Genomic_DNA"/>
</dbReference>
<dbReference type="AlphaFoldDB" id="A0A9N8EGI2"/>
<feature type="chain" id="PRO_5040188937" evidence="1">
    <location>
        <begin position="24"/>
        <end position="261"/>
    </location>
</feature>
<keyword evidence="1" id="KW-0732">Signal</keyword>
<dbReference type="Proteomes" id="UP001153069">
    <property type="component" value="Unassembled WGS sequence"/>
</dbReference>
<proteinExistence type="predicted"/>
<reference evidence="2" key="1">
    <citation type="submission" date="2020-06" db="EMBL/GenBank/DDBJ databases">
        <authorList>
            <consortium name="Plant Systems Biology data submission"/>
        </authorList>
    </citation>
    <scope>NUCLEOTIDE SEQUENCE</scope>
    <source>
        <strain evidence="2">D6</strain>
    </source>
</reference>
<gene>
    <name evidence="2" type="ORF">SEMRO_903_G218240.1</name>
</gene>
<feature type="signal peptide" evidence="1">
    <location>
        <begin position="1"/>
        <end position="23"/>
    </location>
</feature>
<comment type="caution">
    <text evidence="2">The sequence shown here is derived from an EMBL/GenBank/DDBJ whole genome shotgun (WGS) entry which is preliminary data.</text>
</comment>
<accession>A0A9N8EGI2</accession>
<protein>
    <submittedName>
        <fullName evidence="2">Uncharacterized protein</fullName>
    </submittedName>
</protein>
<evidence type="ECO:0000313" key="2">
    <source>
        <dbReference type="EMBL" id="CAB9518060.1"/>
    </source>
</evidence>
<evidence type="ECO:0000313" key="3">
    <source>
        <dbReference type="Proteomes" id="UP001153069"/>
    </source>
</evidence>
<name>A0A9N8EGI2_9STRA</name>
<keyword evidence="3" id="KW-1185">Reference proteome</keyword>
<evidence type="ECO:0000256" key="1">
    <source>
        <dbReference type="SAM" id="SignalP"/>
    </source>
</evidence>